<organism evidence="1 2">
    <name type="scientific">Pluteus cervinus</name>
    <dbReference type="NCBI Taxonomy" id="181527"/>
    <lineage>
        <taxon>Eukaryota</taxon>
        <taxon>Fungi</taxon>
        <taxon>Dikarya</taxon>
        <taxon>Basidiomycota</taxon>
        <taxon>Agaricomycotina</taxon>
        <taxon>Agaricomycetes</taxon>
        <taxon>Agaricomycetidae</taxon>
        <taxon>Agaricales</taxon>
        <taxon>Pluteineae</taxon>
        <taxon>Pluteaceae</taxon>
        <taxon>Pluteus</taxon>
    </lineage>
</organism>
<keyword evidence="2" id="KW-1185">Reference proteome</keyword>
<proteinExistence type="predicted"/>
<name>A0ACD3A8G3_9AGAR</name>
<protein>
    <submittedName>
        <fullName evidence="1">Uncharacterized protein</fullName>
    </submittedName>
</protein>
<reference evidence="1 2" key="1">
    <citation type="journal article" date="2019" name="Nat. Ecol. Evol.">
        <title>Megaphylogeny resolves global patterns of mushroom evolution.</title>
        <authorList>
            <person name="Varga T."/>
            <person name="Krizsan K."/>
            <person name="Foldi C."/>
            <person name="Dima B."/>
            <person name="Sanchez-Garcia M."/>
            <person name="Sanchez-Ramirez S."/>
            <person name="Szollosi G.J."/>
            <person name="Szarkandi J.G."/>
            <person name="Papp V."/>
            <person name="Albert L."/>
            <person name="Andreopoulos W."/>
            <person name="Angelini C."/>
            <person name="Antonin V."/>
            <person name="Barry K.W."/>
            <person name="Bougher N.L."/>
            <person name="Buchanan P."/>
            <person name="Buyck B."/>
            <person name="Bense V."/>
            <person name="Catcheside P."/>
            <person name="Chovatia M."/>
            <person name="Cooper J."/>
            <person name="Damon W."/>
            <person name="Desjardin D."/>
            <person name="Finy P."/>
            <person name="Geml J."/>
            <person name="Haridas S."/>
            <person name="Hughes K."/>
            <person name="Justo A."/>
            <person name="Karasinski D."/>
            <person name="Kautmanova I."/>
            <person name="Kiss B."/>
            <person name="Kocsube S."/>
            <person name="Kotiranta H."/>
            <person name="LaButti K.M."/>
            <person name="Lechner B.E."/>
            <person name="Liimatainen K."/>
            <person name="Lipzen A."/>
            <person name="Lukacs Z."/>
            <person name="Mihaltcheva S."/>
            <person name="Morgado L.N."/>
            <person name="Niskanen T."/>
            <person name="Noordeloos M.E."/>
            <person name="Ohm R.A."/>
            <person name="Ortiz-Santana B."/>
            <person name="Ovrebo C."/>
            <person name="Racz N."/>
            <person name="Riley R."/>
            <person name="Savchenko A."/>
            <person name="Shiryaev A."/>
            <person name="Soop K."/>
            <person name="Spirin V."/>
            <person name="Szebenyi C."/>
            <person name="Tomsovsky M."/>
            <person name="Tulloss R.E."/>
            <person name="Uehling J."/>
            <person name="Grigoriev I.V."/>
            <person name="Vagvolgyi C."/>
            <person name="Papp T."/>
            <person name="Martin F.M."/>
            <person name="Miettinen O."/>
            <person name="Hibbett D.S."/>
            <person name="Nagy L.G."/>
        </authorList>
    </citation>
    <scope>NUCLEOTIDE SEQUENCE [LARGE SCALE GENOMIC DNA]</scope>
    <source>
        <strain evidence="1 2">NL-1719</strain>
    </source>
</reference>
<accession>A0ACD3A8G3</accession>
<sequence length="182" mass="20000">MERELNKESGKNDAETPYRACTSKKVKGRYRSGAAQAGQNQVRRYGLGAKSTYPPPIALLVPDLSPKSAVWARAGGRQATCGLRVSDKNSCSALVFGFVSLRHPAIHRDGKLAPKTKMTERWETMYHISTQPNYKESESCPHLERRQASPSDIPQAMTTRRGSLAMEKGEWVSGGVGGADRH</sequence>
<gene>
    <name evidence="1" type="ORF">BDN72DRAFT_863846</name>
</gene>
<evidence type="ECO:0000313" key="1">
    <source>
        <dbReference type="EMBL" id="TFK61117.1"/>
    </source>
</evidence>
<dbReference type="EMBL" id="ML208693">
    <property type="protein sequence ID" value="TFK61117.1"/>
    <property type="molecule type" value="Genomic_DNA"/>
</dbReference>
<dbReference type="Proteomes" id="UP000308600">
    <property type="component" value="Unassembled WGS sequence"/>
</dbReference>
<evidence type="ECO:0000313" key="2">
    <source>
        <dbReference type="Proteomes" id="UP000308600"/>
    </source>
</evidence>